<accession>A0A8S5RRF6</accession>
<organism evidence="1">
    <name type="scientific">Siphoviridae sp. ct1NJ1</name>
    <dbReference type="NCBI Taxonomy" id="2827557"/>
    <lineage>
        <taxon>Viruses</taxon>
        <taxon>Duplodnaviria</taxon>
        <taxon>Heunggongvirae</taxon>
        <taxon>Uroviricota</taxon>
        <taxon>Caudoviricetes</taxon>
    </lineage>
</organism>
<dbReference type="EMBL" id="BK057790">
    <property type="protein sequence ID" value="DAE91857.1"/>
    <property type="molecule type" value="Genomic_DNA"/>
</dbReference>
<reference evidence="1" key="1">
    <citation type="journal article" date="2021" name="Proc. Natl. Acad. Sci. U.S.A.">
        <title>A Catalog of Tens of Thousands of Viruses from Human Metagenomes Reveals Hidden Associations with Chronic Diseases.</title>
        <authorList>
            <person name="Tisza M.J."/>
            <person name="Buck C.B."/>
        </authorList>
    </citation>
    <scope>NUCLEOTIDE SEQUENCE</scope>
    <source>
        <strain evidence="1">Ct1NJ1</strain>
    </source>
</reference>
<evidence type="ECO:0000313" key="1">
    <source>
        <dbReference type="EMBL" id="DAE91857.1"/>
    </source>
</evidence>
<name>A0A8S5RRF6_9CAUD</name>
<proteinExistence type="predicted"/>
<sequence length="31" mass="3584">MKGNNFPFFSLTKKPRYFTICLHLLGANLVI</sequence>
<protein>
    <submittedName>
        <fullName evidence="1">Uncharacterized protein</fullName>
    </submittedName>
</protein>